<evidence type="ECO:0000313" key="2">
    <source>
        <dbReference type="EMBL" id="CAI4002112.1"/>
    </source>
</evidence>
<comment type="caution">
    <text evidence="2">The sequence shown here is derived from an EMBL/GenBank/DDBJ whole genome shotgun (WGS) entry which is preliminary data.</text>
</comment>
<feature type="compositionally biased region" description="Basic and acidic residues" evidence="1">
    <location>
        <begin position="1"/>
        <end position="26"/>
    </location>
</feature>
<name>A0A9P1G9G5_9DINO</name>
<sequence>MGRRANDTKKGAEEPKKRSKKTKVEETNPESPVVATGTESSSVSGNLAVPTSVKAALPHLSSAAAADVKARVGSVTITVVRGGVYMRQHYKPLAPLCSSSSKVSAEAVVEVGQLILCDDFEGSSRNSYGGVSPSSVKSAAAAVVEASPSVCKPATETVMEVSSSSVKSAAWAVVEGSSSCSELSAGMVVEASPSVCKPGTETVMEAEAATLSVASSVSPSAAAEASPSLRKSAAGIAVEASSAPAEAAAGLVVEASPSVSKPAAETVMEAEVRPSSSPATTALSTSRGSLVQACYEIHGALASPKKRVLRPQRVTLAGVIGAPGGAVLHQPGHLCAVVYMLTENASLLNEHFDSSLEGIAVGFEYDEKRFKENWAAYLTSENITDSTLLETYRVICRVGPPPRYIKTLLGCGEADNCLSMPLYSVIVHNSSNQDLQEWLGGSSLPGLEVHSCSVVNAPIHFLSLGTAERRPVLIVRGVNDADVQLLLSHQTWIFRGGPPNWSGGWFDKNRQEVEKGAPGATYIRYTPAIPGIQMEGWLQAMDKYCMEYQLEGKIPACVASVLAATPWLSLKRM</sequence>
<dbReference type="Proteomes" id="UP001152797">
    <property type="component" value="Unassembled WGS sequence"/>
</dbReference>
<evidence type="ECO:0000313" key="3">
    <source>
        <dbReference type="EMBL" id="CAL1155487.1"/>
    </source>
</evidence>
<feature type="region of interest" description="Disordered" evidence="1">
    <location>
        <begin position="1"/>
        <end position="45"/>
    </location>
</feature>
<protein>
    <submittedName>
        <fullName evidence="2">Uncharacterized protein</fullName>
    </submittedName>
</protein>
<dbReference type="EMBL" id="CAMXCT010003046">
    <property type="protein sequence ID" value="CAI4002112.1"/>
    <property type="molecule type" value="Genomic_DNA"/>
</dbReference>
<proteinExistence type="predicted"/>
<reference evidence="3" key="2">
    <citation type="submission" date="2024-04" db="EMBL/GenBank/DDBJ databases">
        <authorList>
            <person name="Chen Y."/>
            <person name="Shah S."/>
            <person name="Dougan E. K."/>
            <person name="Thang M."/>
            <person name="Chan C."/>
        </authorList>
    </citation>
    <scope>NUCLEOTIDE SEQUENCE [LARGE SCALE GENOMIC DNA]</scope>
</reference>
<accession>A0A9P1G9G5</accession>
<dbReference type="EMBL" id="CAMXCT030003046">
    <property type="protein sequence ID" value="CAL4789424.1"/>
    <property type="molecule type" value="Genomic_DNA"/>
</dbReference>
<keyword evidence="4" id="KW-1185">Reference proteome</keyword>
<evidence type="ECO:0000256" key="1">
    <source>
        <dbReference type="SAM" id="MobiDB-lite"/>
    </source>
</evidence>
<dbReference type="EMBL" id="CAMXCT020003046">
    <property type="protein sequence ID" value="CAL1155487.1"/>
    <property type="molecule type" value="Genomic_DNA"/>
</dbReference>
<organism evidence="2">
    <name type="scientific">Cladocopium goreaui</name>
    <dbReference type="NCBI Taxonomy" id="2562237"/>
    <lineage>
        <taxon>Eukaryota</taxon>
        <taxon>Sar</taxon>
        <taxon>Alveolata</taxon>
        <taxon>Dinophyceae</taxon>
        <taxon>Suessiales</taxon>
        <taxon>Symbiodiniaceae</taxon>
        <taxon>Cladocopium</taxon>
    </lineage>
</organism>
<evidence type="ECO:0000313" key="4">
    <source>
        <dbReference type="Proteomes" id="UP001152797"/>
    </source>
</evidence>
<dbReference type="AlphaFoldDB" id="A0A9P1G9G5"/>
<reference evidence="2" key="1">
    <citation type="submission" date="2022-10" db="EMBL/GenBank/DDBJ databases">
        <authorList>
            <person name="Chen Y."/>
            <person name="Dougan E. K."/>
            <person name="Chan C."/>
            <person name="Rhodes N."/>
            <person name="Thang M."/>
        </authorList>
    </citation>
    <scope>NUCLEOTIDE SEQUENCE</scope>
</reference>
<gene>
    <name evidence="2" type="ORF">C1SCF055_LOCUS28086</name>
</gene>